<accession>A0A1V9WZH6</accession>
<keyword evidence="3" id="KW-0677">Repeat</keyword>
<dbReference type="PROSITE" id="PS50157">
    <property type="entry name" value="ZINC_FINGER_C2H2_2"/>
    <property type="match status" value="5"/>
</dbReference>
<dbReference type="Proteomes" id="UP000192247">
    <property type="component" value="Unassembled WGS sequence"/>
</dbReference>
<dbReference type="GO" id="GO:0000981">
    <property type="term" value="F:DNA-binding transcription factor activity, RNA polymerase II-specific"/>
    <property type="evidence" value="ECO:0007669"/>
    <property type="project" value="TreeGrafter"/>
</dbReference>
<sequence length="504" mass="56232">MDGGELATLPVLSSPPYAICYESSIQTRNGNLPTAAETEISPLGHSSVSVLSSAQVLRADAHDDTVADSEVLDFENAILLTNSCVIEVQGARHVLHIDYDARQVLAVPLRPQSTNRQNSTQNTERSIDATALGSLLGRRSRGRPRKGHPGDAKVQVSLLLLSPGPSPTLLVQIPIEDVPPLLPQTALCERVLATMLSRDCEATNASFDVPGVQGELTLNADVAVFDGAPNWVQTPVVIPLDKSDPVEDETFLRERAVEPVHDELLDCASCGFQSYYEAHLSEHLLREHAAEVGQSGFERCSKCDLHLANRDALVSHYSRRHPHLVCELCGVIFEQRYLMRKHNERHDETAPNRCELCGKIYKDRYILKNHVKLVHGQAEVFYQCDMCRKQFERKAHLVRHMRTHTDDVKPFPCDQCSYRARERGDLNKHLRGHGEPSFHCGQCSKSFTHLKSLRLHEKRHGGVRDYRCGLCDFSAFTYNHVRKHIERTHAGSVNATAEVFAGVG</sequence>
<reference evidence="10 11" key="1">
    <citation type="journal article" date="2017" name="Gigascience">
        <title>Draft genome of the honey bee ectoparasitic mite, Tropilaelaps mercedesae, is shaped by the parasitic life history.</title>
        <authorList>
            <person name="Dong X."/>
            <person name="Armstrong S.D."/>
            <person name="Xia D."/>
            <person name="Makepeace B.L."/>
            <person name="Darby A.C."/>
            <person name="Kadowaki T."/>
        </authorList>
    </citation>
    <scope>NUCLEOTIDE SEQUENCE [LARGE SCALE GENOMIC DNA]</scope>
    <source>
        <strain evidence="10">Wuxi-XJTLU</strain>
    </source>
</reference>
<evidence type="ECO:0000256" key="7">
    <source>
        <dbReference type="ARBA" id="ARBA00037948"/>
    </source>
</evidence>
<proteinExistence type="inferred from homology"/>
<dbReference type="GO" id="GO:0005634">
    <property type="term" value="C:nucleus"/>
    <property type="evidence" value="ECO:0007669"/>
    <property type="project" value="UniProtKB-SubCell"/>
</dbReference>
<evidence type="ECO:0000256" key="6">
    <source>
        <dbReference type="ARBA" id="ARBA00023242"/>
    </source>
</evidence>
<evidence type="ECO:0000256" key="2">
    <source>
        <dbReference type="ARBA" id="ARBA00022723"/>
    </source>
</evidence>
<dbReference type="STRING" id="418985.A0A1V9WZH6"/>
<dbReference type="OrthoDB" id="6508709at2759"/>
<comment type="similarity">
    <text evidence="7">Belongs to the snail C2H2-type zinc-finger protein family.</text>
</comment>
<feature type="domain" description="C2H2-type" evidence="9">
    <location>
        <begin position="382"/>
        <end position="409"/>
    </location>
</feature>
<dbReference type="InterPro" id="IPR050527">
    <property type="entry name" value="Snail/Krueppel_Znf"/>
</dbReference>
<comment type="caution">
    <text evidence="10">The sequence shown here is derived from an EMBL/GenBank/DDBJ whole genome shotgun (WGS) entry which is preliminary data.</text>
</comment>
<feature type="domain" description="C2H2-type" evidence="9">
    <location>
        <begin position="352"/>
        <end position="375"/>
    </location>
</feature>
<dbReference type="FunFam" id="3.30.160.60:FF:000145">
    <property type="entry name" value="Zinc finger protein 574"/>
    <property type="match status" value="1"/>
</dbReference>
<dbReference type="GO" id="GO:0008270">
    <property type="term" value="F:zinc ion binding"/>
    <property type="evidence" value="ECO:0007669"/>
    <property type="project" value="UniProtKB-KW"/>
</dbReference>
<dbReference type="SUPFAM" id="SSF57667">
    <property type="entry name" value="beta-beta-alpha zinc fingers"/>
    <property type="match status" value="3"/>
</dbReference>
<dbReference type="FunFam" id="3.30.160.60:FF:000100">
    <property type="entry name" value="Zinc finger 45-like"/>
    <property type="match status" value="1"/>
</dbReference>
<evidence type="ECO:0000256" key="3">
    <source>
        <dbReference type="ARBA" id="ARBA00022737"/>
    </source>
</evidence>
<evidence type="ECO:0000313" key="10">
    <source>
        <dbReference type="EMBL" id="OQR66669.1"/>
    </source>
</evidence>
<evidence type="ECO:0000256" key="8">
    <source>
        <dbReference type="PROSITE-ProRule" id="PRU00042"/>
    </source>
</evidence>
<dbReference type="Pfam" id="PF00096">
    <property type="entry name" value="zf-C2H2"/>
    <property type="match status" value="1"/>
</dbReference>
<dbReference type="PROSITE" id="PS00028">
    <property type="entry name" value="ZINC_FINGER_C2H2_1"/>
    <property type="match status" value="3"/>
</dbReference>
<dbReference type="AlphaFoldDB" id="A0A1V9WZH6"/>
<evidence type="ECO:0000256" key="5">
    <source>
        <dbReference type="ARBA" id="ARBA00022833"/>
    </source>
</evidence>
<feature type="domain" description="C2H2-type" evidence="9">
    <location>
        <begin position="324"/>
        <end position="351"/>
    </location>
</feature>
<evidence type="ECO:0000313" key="11">
    <source>
        <dbReference type="Proteomes" id="UP000192247"/>
    </source>
</evidence>
<feature type="domain" description="C2H2-type" evidence="9">
    <location>
        <begin position="438"/>
        <end position="465"/>
    </location>
</feature>
<dbReference type="PANTHER" id="PTHR24388">
    <property type="entry name" value="ZINC FINGER PROTEIN"/>
    <property type="match status" value="1"/>
</dbReference>
<keyword evidence="5" id="KW-0862">Zinc</keyword>
<protein>
    <submittedName>
        <fullName evidence="10">Zinc finger protein-like</fullName>
    </submittedName>
</protein>
<evidence type="ECO:0000259" key="9">
    <source>
        <dbReference type="PROSITE" id="PS50157"/>
    </source>
</evidence>
<evidence type="ECO:0000256" key="1">
    <source>
        <dbReference type="ARBA" id="ARBA00004123"/>
    </source>
</evidence>
<dbReference type="Gene3D" id="3.30.160.60">
    <property type="entry name" value="Classic Zinc Finger"/>
    <property type="match status" value="5"/>
</dbReference>
<dbReference type="PANTHER" id="PTHR24388:SF54">
    <property type="entry name" value="PROTEIN ESCARGOT"/>
    <property type="match status" value="1"/>
</dbReference>
<organism evidence="10 11">
    <name type="scientific">Tropilaelaps mercedesae</name>
    <dbReference type="NCBI Taxonomy" id="418985"/>
    <lineage>
        <taxon>Eukaryota</taxon>
        <taxon>Metazoa</taxon>
        <taxon>Ecdysozoa</taxon>
        <taxon>Arthropoda</taxon>
        <taxon>Chelicerata</taxon>
        <taxon>Arachnida</taxon>
        <taxon>Acari</taxon>
        <taxon>Parasitiformes</taxon>
        <taxon>Mesostigmata</taxon>
        <taxon>Gamasina</taxon>
        <taxon>Dermanyssoidea</taxon>
        <taxon>Laelapidae</taxon>
        <taxon>Tropilaelaps</taxon>
    </lineage>
</organism>
<dbReference type="InterPro" id="IPR036236">
    <property type="entry name" value="Znf_C2H2_sf"/>
</dbReference>
<dbReference type="SMART" id="SM00355">
    <property type="entry name" value="ZnF_C2H2"/>
    <property type="match status" value="8"/>
</dbReference>
<keyword evidence="11" id="KW-1185">Reference proteome</keyword>
<keyword evidence="6" id="KW-0539">Nucleus</keyword>
<keyword evidence="2" id="KW-0479">Metal-binding</keyword>
<dbReference type="InterPro" id="IPR013087">
    <property type="entry name" value="Znf_C2H2_type"/>
</dbReference>
<dbReference type="InParanoid" id="A0A1V9WZH6"/>
<comment type="subcellular location">
    <subcellularLocation>
        <location evidence="1">Nucleus</location>
    </subcellularLocation>
</comment>
<feature type="domain" description="C2H2-type" evidence="9">
    <location>
        <begin position="411"/>
        <end position="433"/>
    </location>
</feature>
<dbReference type="GO" id="GO:0000978">
    <property type="term" value="F:RNA polymerase II cis-regulatory region sequence-specific DNA binding"/>
    <property type="evidence" value="ECO:0007669"/>
    <property type="project" value="TreeGrafter"/>
</dbReference>
<gene>
    <name evidence="10" type="ORF">BIW11_13996</name>
</gene>
<evidence type="ECO:0000256" key="4">
    <source>
        <dbReference type="ARBA" id="ARBA00022771"/>
    </source>
</evidence>
<dbReference type="EMBL" id="MNPL01031490">
    <property type="protein sequence ID" value="OQR66669.1"/>
    <property type="molecule type" value="Genomic_DNA"/>
</dbReference>
<name>A0A1V9WZH6_9ACAR</name>
<keyword evidence="4 8" id="KW-0863">Zinc-finger</keyword>